<dbReference type="PROSITE" id="PS51162">
    <property type="entry name" value="THYROGLOBULIN_1_2"/>
    <property type="match status" value="3"/>
</dbReference>
<dbReference type="SUPFAM" id="SSF57610">
    <property type="entry name" value="Thyroglobulin type-1 domain"/>
    <property type="match status" value="3"/>
</dbReference>
<feature type="disulfide bond" evidence="5">
    <location>
        <begin position="164"/>
        <end position="171"/>
    </location>
</feature>
<dbReference type="AlphaFoldDB" id="A7S7C2"/>
<reference evidence="7 8" key="1">
    <citation type="journal article" date="2007" name="Science">
        <title>Sea anemone genome reveals ancestral eumetazoan gene repertoire and genomic organization.</title>
        <authorList>
            <person name="Putnam N.H."/>
            <person name="Srivastava M."/>
            <person name="Hellsten U."/>
            <person name="Dirks B."/>
            <person name="Chapman J."/>
            <person name="Salamov A."/>
            <person name="Terry A."/>
            <person name="Shapiro H."/>
            <person name="Lindquist E."/>
            <person name="Kapitonov V.V."/>
            <person name="Jurka J."/>
            <person name="Genikhovich G."/>
            <person name="Grigoriev I.V."/>
            <person name="Lucas S.M."/>
            <person name="Steele R.E."/>
            <person name="Finnerty J.R."/>
            <person name="Technau U."/>
            <person name="Martindale M.Q."/>
            <person name="Rokhsar D.S."/>
        </authorList>
    </citation>
    <scope>NUCLEOTIDE SEQUENCE [LARGE SCALE GENOMIC DNA]</scope>
    <source>
        <strain evidence="8">CH2 X CH6</strain>
    </source>
</reference>
<name>A7S7C2_NEMVE</name>
<feature type="domain" description="Thyroglobulin type-1" evidence="6">
    <location>
        <begin position="58"/>
        <end position="130"/>
    </location>
</feature>
<dbReference type="SMART" id="SM00211">
    <property type="entry name" value="TY"/>
    <property type="match status" value="3"/>
</dbReference>
<keyword evidence="3" id="KW-0677">Repeat</keyword>
<dbReference type="GO" id="GO:0005615">
    <property type="term" value="C:extracellular space"/>
    <property type="evidence" value="ECO:0000318"/>
    <property type="project" value="GO_Central"/>
</dbReference>
<evidence type="ECO:0000313" key="7">
    <source>
        <dbReference type="EMBL" id="EDO40371.1"/>
    </source>
</evidence>
<feature type="non-terminal residue" evidence="7">
    <location>
        <position position="184"/>
    </location>
</feature>
<dbReference type="PROSITE" id="PS00484">
    <property type="entry name" value="THYROGLOBULIN_1_1"/>
    <property type="match status" value="2"/>
</dbReference>
<dbReference type="OMA" id="IQCHESP"/>
<feature type="domain" description="Thyroglobulin type-1" evidence="6">
    <location>
        <begin position="131"/>
        <end position="184"/>
    </location>
</feature>
<feature type="domain" description="Thyroglobulin type-1" evidence="6">
    <location>
        <begin position="1"/>
        <end position="53"/>
    </location>
</feature>
<evidence type="ECO:0000256" key="5">
    <source>
        <dbReference type="PROSITE-ProRule" id="PRU00500"/>
    </source>
</evidence>
<evidence type="ECO:0000256" key="4">
    <source>
        <dbReference type="ARBA" id="ARBA00023157"/>
    </source>
</evidence>
<dbReference type="Gene3D" id="4.10.800.10">
    <property type="entry name" value="Thyroglobulin type-1"/>
    <property type="match status" value="3"/>
</dbReference>
<dbReference type="Proteomes" id="UP000001593">
    <property type="component" value="Unassembled WGS sequence"/>
</dbReference>
<accession>A7S7C2</accession>
<dbReference type="HOGENOM" id="CLU_088448_0_0_1"/>
<dbReference type="CDD" id="cd00191">
    <property type="entry name" value="TY"/>
    <property type="match status" value="3"/>
</dbReference>
<protein>
    <recommendedName>
        <fullName evidence="6">Thyroglobulin type-1 domain-containing protein</fullName>
    </recommendedName>
</protein>
<evidence type="ECO:0000256" key="1">
    <source>
        <dbReference type="ARBA" id="ARBA00004613"/>
    </source>
</evidence>
<sequence length="184" mass="20135">MTGQAPVGAYVPRCADDGSYETVQCHDGTRYCWCVDEDGKERPGTRQTGQPNCDPVPVTPCRAQVEQALKTPASLDRFVPRCTLDGAYEDVQCQESTGECWCVDAQGSELDGTRSTELVTCHKHMSPSVCQQDRMQALAWSGRLVVGAFIPRCRSDGSYDPIQCHESPGQCWCVDVHGNELTGT</sequence>
<dbReference type="InParanoid" id="A7S7C2"/>
<dbReference type="PANTHER" id="PTHR12352:SF3">
    <property type="entry name" value="NIDOGEN-2"/>
    <property type="match status" value="1"/>
</dbReference>
<dbReference type="Pfam" id="PF00086">
    <property type="entry name" value="Thyroglobulin_1"/>
    <property type="match status" value="3"/>
</dbReference>
<keyword evidence="2" id="KW-0964">Secreted</keyword>
<evidence type="ECO:0000259" key="6">
    <source>
        <dbReference type="PROSITE" id="PS51162"/>
    </source>
</evidence>
<evidence type="ECO:0000313" key="8">
    <source>
        <dbReference type="Proteomes" id="UP000001593"/>
    </source>
</evidence>
<evidence type="ECO:0000256" key="3">
    <source>
        <dbReference type="ARBA" id="ARBA00022737"/>
    </source>
</evidence>
<keyword evidence="4 5" id="KW-1015">Disulfide bond</keyword>
<dbReference type="PhylomeDB" id="A7S7C2"/>
<dbReference type="InterPro" id="IPR000716">
    <property type="entry name" value="Thyroglobulin_1"/>
</dbReference>
<organism evidence="7 8">
    <name type="scientific">Nematostella vectensis</name>
    <name type="common">Starlet sea anemone</name>
    <dbReference type="NCBI Taxonomy" id="45351"/>
    <lineage>
        <taxon>Eukaryota</taxon>
        <taxon>Metazoa</taxon>
        <taxon>Cnidaria</taxon>
        <taxon>Anthozoa</taxon>
        <taxon>Hexacorallia</taxon>
        <taxon>Actiniaria</taxon>
        <taxon>Edwardsiidae</taxon>
        <taxon>Nematostella</taxon>
    </lineage>
</organism>
<dbReference type="PANTHER" id="PTHR12352">
    <property type="entry name" value="SECRETED MODULAR CALCIUM-BINDING PROTEIN"/>
    <property type="match status" value="1"/>
</dbReference>
<dbReference type="InterPro" id="IPR051950">
    <property type="entry name" value="Dev_reg/Prot_inhib"/>
</dbReference>
<keyword evidence="8" id="KW-1185">Reference proteome</keyword>
<feature type="disulfide bond" evidence="5">
    <location>
        <begin position="25"/>
        <end position="32"/>
    </location>
</feature>
<dbReference type="EMBL" id="DS469592">
    <property type="protein sequence ID" value="EDO40371.1"/>
    <property type="molecule type" value="Genomic_DNA"/>
</dbReference>
<comment type="caution">
    <text evidence="5">Lacks conserved residue(s) required for the propagation of feature annotation.</text>
</comment>
<gene>
    <name evidence="7" type="ORF">NEMVEDRAFT_v1g107549</name>
</gene>
<evidence type="ECO:0000256" key="2">
    <source>
        <dbReference type="ARBA" id="ARBA00022525"/>
    </source>
</evidence>
<proteinExistence type="predicted"/>
<dbReference type="InterPro" id="IPR036857">
    <property type="entry name" value="Thyroglobulin_1_sf"/>
</dbReference>
<comment type="subcellular location">
    <subcellularLocation>
        <location evidence="1">Secreted</location>
    </subcellularLocation>
</comment>
<dbReference type="eggNOG" id="KOG1214">
    <property type="taxonomic scope" value="Eukaryota"/>
</dbReference>
<feature type="disulfide bond" evidence="5">
    <location>
        <begin position="93"/>
        <end position="100"/>
    </location>
</feature>